<organism evidence="2 3">
    <name type="scientific">Laetiporus sulphureus 93-53</name>
    <dbReference type="NCBI Taxonomy" id="1314785"/>
    <lineage>
        <taxon>Eukaryota</taxon>
        <taxon>Fungi</taxon>
        <taxon>Dikarya</taxon>
        <taxon>Basidiomycota</taxon>
        <taxon>Agaricomycotina</taxon>
        <taxon>Agaricomycetes</taxon>
        <taxon>Polyporales</taxon>
        <taxon>Laetiporus</taxon>
    </lineage>
</organism>
<dbReference type="Pfam" id="PF22215">
    <property type="entry name" value="MLKL_N"/>
    <property type="match status" value="1"/>
</dbReference>
<dbReference type="AlphaFoldDB" id="A0A165DMQ9"/>
<dbReference type="GeneID" id="63831530"/>
<dbReference type="RefSeq" id="XP_040762957.1">
    <property type="nucleotide sequence ID" value="XM_040914503.1"/>
</dbReference>
<evidence type="ECO:0000313" key="2">
    <source>
        <dbReference type="EMBL" id="KZT05217.1"/>
    </source>
</evidence>
<dbReference type="STRING" id="1314785.A0A165DMQ9"/>
<reference evidence="2 3" key="1">
    <citation type="journal article" date="2016" name="Mol. Biol. Evol.">
        <title>Comparative Genomics of Early-Diverging Mushroom-Forming Fungi Provides Insights into the Origins of Lignocellulose Decay Capabilities.</title>
        <authorList>
            <person name="Nagy L.G."/>
            <person name="Riley R."/>
            <person name="Tritt A."/>
            <person name="Adam C."/>
            <person name="Daum C."/>
            <person name="Floudas D."/>
            <person name="Sun H."/>
            <person name="Yadav J.S."/>
            <person name="Pangilinan J."/>
            <person name="Larsson K.H."/>
            <person name="Matsuura K."/>
            <person name="Barry K."/>
            <person name="Labutti K."/>
            <person name="Kuo R."/>
            <person name="Ohm R.A."/>
            <person name="Bhattacharya S.S."/>
            <person name="Shirouzu T."/>
            <person name="Yoshinaga Y."/>
            <person name="Martin F.M."/>
            <person name="Grigoriev I.V."/>
            <person name="Hibbett D.S."/>
        </authorList>
    </citation>
    <scope>NUCLEOTIDE SEQUENCE [LARGE SCALE GENOMIC DNA]</scope>
    <source>
        <strain evidence="2 3">93-53</strain>
    </source>
</reference>
<dbReference type="GO" id="GO:0007166">
    <property type="term" value="P:cell surface receptor signaling pathway"/>
    <property type="evidence" value="ECO:0007669"/>
    <property type="project" value="InterPro"/>
</dbReference>
<sequence>MVLRYIRSRVKGDTILYLAVSTTTATQQLASVVRFALVSVPATILLRIFQTIQSVQRNKSECYRLANRCLALLVDISEHMDDRWDSAPPSLAKALNKFEKTLQSIYDFLTNIAGAKWHVRLFRKGFIEDTLADFHVLLDDAARSFQIATLINIHYSVGDKNAPKAALRAIPSAEKEVDYVHGSLEVEQILSPAIEYQERHFTQYHQSESTLRGRPSIRGGWWAGVVDARLNGREVLAKQYSGSRKEAAKEWARDVKILQNIFHPNLPQMLGYSYQDARTPFILLADVRAKSPREHMLETLKKSSLSDCIHSILRLYLDTLDAAIYLQRQLDLTDSKIQDYVENASYRIDTDKKLIMGLPPLEVDRITSWRNYDLAGSIQQLYLKLVPSNGIAEGPFDRKNSKENAEIEEKINHAITILKAVLPDSNQPSTILARLQKLLGENEDDQTFLMSNQGPTLRQIRLAALQAGTHNHMWRESVVPPNTYAIGDLGYVSGEGTFVQSFTVLCNVIKEGLVSMDISQGADGTQQIGMGNRYTGRDTARDTDSPTIVRELCGFCVAIPSPSRQESGADIQCLDQRFSVADMVRNGFNVGPQHMMSPEQQSFGAFSQRAQPQQGFGAFGQQAHFRQGFSAPIAPQIVYLFTSMDKEEEWSDAPIPRGPAPAGRKTYHLLRAENFAFLNYVQLHPEDFVD</sequence>
<dbReference type="EMBL" id="KV427631">
    <property type="protein sequence ID" value="KZT05217.1"/>
    <property type="molecule type" value="Genomic_DNA"/>
</dbReference>
<gene>
    <name evidence="2" type="ORF">LAESUDRAFT_813601</name>
</gene>
<evidence type="ECO:0000313" key="3">
    <source>
        <dbReference type="Proteomes" id="UP000076871"/>
    </source>
</evidence>
<name>A0A165DMQ9_9APHY</name>
<feature type="domain" description="Mixed lineage kinase" evidence="1">
    <location>
        <begin position="47"/>
        <end position="148"/>
    </location>
</feature>
<dbReference type="InParanoid" id="A0A165DMQ9"/>
<dbReference type="InterPro" id="IPR059179">
    <property type="entry name" value="MLKL-like_MCAfunc"/>
</dbReference>
<evidence type="ECO:0000259" key="1">
    <source>
        <dbReference type="Pfam" id="PF22215"/>
    </source>
</evidence>
<dbReference type="Proteomes" id="UP000076871">
    <property type="component" value="Unassembled WGS sequence"/>
</dbReference>
<dbReference type="InterPro" id="IPR036537">
    <property type="entry name" value="Adaptor_Cbl_N_dom_sf"/>
</dbReference>
<proteinExistence type="predicted"/>
<dbReference type="CDD" id="cd21037">
    <property type="entry name" value="MLKL_NTD"/>
    <property type="match status" value="1"/>
</dbReference>
<dbReference type="Gene3D" id="1.20.930.20">
    <property type="entry name" value="Adaptor protein Cbl, N-terminal domain"/>
    <property type="match status" value="1"/>
</dbReference>
<keyword evidence="3" id="KW-1185">Reference proteome</keyword>
<dbReference type="Gene3D" id="3.30.200.20">
    <property type="entry name" value="Phosphorylase Kinase, domain 1"/>
    <property type="match status" value="1"/>
</dbReference>
<dbReference type="InterPro" id="IPR054000">
    <property type="entry name" value="MLKL_N"/>
</dbReference>
<dbReference type="OrthoDB" id="3268478at2759"/>
<accession>A0A165DMQ9</accession>
<protein>
    <recommendedName>
        <fullName evidence="1">Mixed lineage kinase domain-containing protein</fullName>
    </recommendedName>
</protein>